<proteinExistence type="predicted"/>
<sequence length="207" mass="23460">MAEHVPLNTTIAPHQLLLNLINMQKTKEENQDIWKNSSYKDFVKLQSNNAGNVGENFIQHICTLTGIQVSVDGTKTKKLGGGVGDGTIKDKSVEIKTAHQGCSSHNFQHELGEIPWKANYMIFVDISPDCLYLTIFPNFTEEHYKSKNKCDPYFPTKSITWRKEKGAFKLDTSVGINEENVKRMYTFKMIETTPMHEIADFVNSAIV</sequence>
<name>A0A6C0HD04_9ZZZZ</name>
<reference evidence="1" key="1">
    <citation type="journal article" date="2020" name="Nature">
        <title>Giant virus diversity and host interactions through global metagenomics.</title>
        <authorList>
            <person name="Schulz F."/>
            <person name="Roux S."/>
            <person name="Paez-Espino D."/>
            <person name="Jungbluth S."/>
            <person name="Walsh D.A."/>
            <person name="Denef V.J."/>
            <person name="McMahon K.D."/>
            <person name="Konstantinidis K.T."/>
            <person name="Eloe-Fadrosh E.A."/>
            <person name="Kyrpides N.C."/>
            <person name="Woyke T."/>
        </authorList>
    </citation>
    <scope>NUCLEOTIDE SEQUENCE</scope>
    <source>
        <strain evidence="1">GVMAG-M-3300023179-90</strain>
    </source>
</reference>
<protein>
    <submittedName>
        <fullName evidence="1">Uncharacterized protein</fullName>
    </submittedName>
</protein>
<dbReference type="EMBL" id="MN739926">
    <property type="protein sequence ID" value="QHT78025.1"/>
    <property type="molecule type" value="Genomic_DNA"/>
</dbReference>
<accession>A0A6C0HD04</accession>
<organism evidence="1">
    <name type="scientific">viral metagenome</name>
    <dbReference type="NCBI Taxonomy" id="1070528"/>
    <lineage>
        <taxon>unclassified sequences</taxon>
        <taxon>metagenomes</taxon>
        <taxon>organismal metagenomes</taxon>
    </lineage>
</organism>
<evidence type="ECO:0000313" key="1">
    <source>
        <dbReference type="EMBL" id="QHT78025.1"/>
    </source>
</evidence>
<dbReference type="AlphaFoldDB" id="A0A6C0HD04"/>